<name>A0A5C5YP74_9BACT</name>
<keyword evidence="3" id="KW-1185">Reference proteome</keyword>
<protein>
    <submittedName>
        <fullName evidence="2">Uncharacterized protein</fullName>
    </submittedName>
</protein>
<sequence length="56" mass="5604">MCGVDGGISDGGISDGGISDGGISDGGISDGGNRQDQESRPRTAWNHQGVHHLRGG</sequence>
<comment type="caution">
    <text evidence="2">The sequence shown here is derived from an EMBL/GenBank/DDBJ whole genome shotgun (WGS) entry which is preliminary data.</text>
</comment>
<dbReference type="AlphaFoldDB" id="A0A5C5YP74"/>
<evidence type="ECO:0000313" key="3">
    <source>
        <dbReference type="Proteomes" id="UP000315010"/>
    </source>
</evidence>
<reference evidence="2 3" key="1">
    <citation type="submission" date="2019-02" db="EMBL/GenBank/DDBJ databases">
        <title>Deep-cultivation of Planctomycetes and their phenomic and genomic characterization uncovers novel biology.</title>
        <authorList>
            <person name="Wiegand S."/>
            <person name="Jogler M."/>
            <person name="Boedeker C."/>
            <person name="Pinto D."/>
            <person name="Vollmers J."/>
            <person name="Rivas-Marin E."/>
            <person name="Kohn T."/>
            <person name="Peeters S.H."/>
            <person name="Heuer A."/>
            <person name="Rast P."/>
            <person name="Oberbeckmann S."/>
            <person name="Bunk B."/>
            <person name="Jeske O."/>
            <person name="Meyerdierks A."/>
            <person name="Storesund J.E."/>
            <person name="Kallscheuer N."/>
            <person name="Luecker S."/>
            <person name="Lage O.M."/>
            <person name="Pohl T."/>
            <person name="Merkel B.J."/>
            <person name="Hornburger P."/>
            <person name="Mueller R.-W."/>
            <person name="Bruemmer F."/>
            <person name="Labrenz M."/>
            <person name="Spormann A.M."/>
            <person name="Op Den Camp H."/>
            <person name="Overmann J."/>
            <person name="Amann R."/>
            <person name="Jetten M.S.M."/>
            <person name="Mascher T."/>
            <person name="Medema M.H."/>
            <person name="Devos D.P."/>
            <person name="Kaster A.-K."/>
            <person name="Ovreas L."/>
            <person name="Rohde M."/>
            <person name="Galperin M.Y."/>
            <person name="Jogler C."/>
        </authorList>
    </citation>
    <scope>NUCLEOTIDE SEQUENCE [LARGE SCALE GENOMIC DNA]</scope>
    <source>
        <strain evidence="2 3">CA13</strain>
    </source>
</reference>
<proteinExistence type="predicted"/>
<feature type="compositionally biased region" description="Gly residues" evidence="1">
    <location>
        <begin position="1"/>
        <end position="30"/>
    </location>
</feature>
<feature type="region of interest" description="Disordered" evidence="1">
    <location>
        <begin position="1"/>
        <end position="56"/>
    </location>
</feature>
<evidence type="ECO:0000313" key="2">
    <source>
        <dbReference type="EMBL" id="TWT76647.1"/>
    </source>
</evidence>
<organism evidence="2 3">
    <name type="scientific">Novipirellula herctigrandis</name>
    <dbReference type="NCBI Taxonomy" id="2527986"/>
    <lineage>
        <taxon>Bacteria</taxon>
        <taxon>Pseudomonadati</taxon>
        <taxon>Planctomycetota</taxon>
        <taxon>Planctomycetia</taxon>
        <taxon>Pirellulales</taxon>
        <taxon>Pirellulaceae</taxon>
        <taxon>Novipirellula</taxon>
    </lineage>
</organism>
<dbReference type="EMBL" id="SJPJ01000002">
    <property type="protein sequence ID" value="TWT76647.1"/>
    <property type="molecule type" value="Genomic_DNA"/>
</dbReference>
<evidence type="ECO:0000256" key="1">
    <source>
        <dbReference type="SAM" id="MobiDB-lite"/>
    </source>
</evidence>
<dbReference type="Proteomes" id="UP000315010">
    <property type="component" value="Unassembled WGS sequence"/>
</dbReference>
<accession>A0A5C5YP74</accession>
<gene>
    <name evidence="2" type="ORF">CA13_71440</name>
</gene>